<sequence>MSTEVASHDRSPGDVFLDGSLPPVLVRASAGTGKTYRLTARLLQILFQGAAPESILATTFTRKAAGEILERILLTLAEAADGENDAALEDLRRQVGLQTLPRSMCLQLLQRLVASIHRVRICTLDSLFTQLAKSFPFELQLPPVWRLTDEIEEAWLRERAVDSMVSMLQPGELATLLSMLSKGETKRSIVRELIQIVSGTYTQARQTAPNAWTQLDAPTAPDDAALTAAAASLRLSQPPQKTVRAKLDAMAELLESRQFDSLTTETLIKNYAKAKRDGEEPKLGRSKLPEGIDDALGALYAAARSNTLSLLAAQNDATGQVLALYDGQVAQLKQSLRTLGFDDIAVRLADQFSRVDHRSISRRMDGAIDHVLLDEFQDTSPAQWQVLRPLAFRAADATVDPDPDPDPEKPVRRSFFCVGDTKQAIYGWRGGVAEIFDAVGAEIDGIESVEQNTSFRSSPVIMDVVNRVFQNITRHNIADAATGGHDADKATYEAHAVVRFAKRFPDHVAFKDSLPGYVRMETCEKIDSRDSAEKTQACYELAARRIADLARAAPGRSIGVLTRTNKGVAKLIFLLEQLDVDVSQEGGNPLVDSAAVDLILSALMMAEHPADGRWKFHVDHSPLGNVDGMSADYVRELATERGIARTIQHLAGVIAPVCGPRDTTRLKQLIQLAVSYEPNATDRLRDFVRMVREKRVERPQSAAVRVMTVHQSKGLEFDAVFLPELDGSLTGRPPLCIADSRKLTDPPVGLSRFLTSEAWHFLDSPWRKAFGRDAAGKMTEALCLLYVAMTRARQALYMIVQPCKSDDKKPAALIHAALGVDTDPTAGETLLYEDGDSNWFKC</sequence>
<dbReference type="PANTHER" id="PTHR11070:SF2">
    <property type="entry name" value="ATP-DEPENDENT DNA HELICASE SRS2"/>
    <property type="match status" value="1"/>
</dbReference>
<evidence type="ECO:0000256" key="8">
    <source>
        <dbReference type="ARBA" id="ARBA00034923"/>
    </source>
</evidence>
<dbReference type="GO" id="GO:0043138">
    <property type="term" value="F:3'-5' DNA helicase activity"/>
    <property type="evidence" value="ECO:0007669"/>
    <property type="project" value="UniProtKB-EC"/>
</dbReference>
<evidence type="ECO:0000256" key="3">
    <source>
        <dbReference type="ARBA" id="ARBA00022806"/>
    </source>
</evidence>
<gene>
    <name evidence="12" type="primary">addA</name>
    <name evidence="12" type="ORF">Mal15_16320</name>
</gene>
<dbReference type="RefSeq" id="WP_147867245.1">
    <property type="nucleotide sequence ID" value="NZ_CP036264.1"/>
</dbReference>
<dbReference type="Pfam" id="PF13361">
    <property type="entry name" value="UvrD_C"/>
    <property type="match status" value="1"/>
</dbReference>
<evidence type="ECO:0000256" key="6">
    <source>
        <dbReference type="ARBA" id="ARBA00034617"/>
    </source>
</evidence>
<organism evidence="12 13">
    <name type="scientific">Stieleria maiorica</name>
    <dbReference type="NCBI Taxonomy" id="2795974"/>
    <lineage>
        <taxon>Bacteria</taxon>
        <taxon>Pseudomonadati</taxon>
        <taxon>Planctomycetota</taxon>
        <taxon>Planctomycetia</taxon>
        <taxon>Pirellulales</taxon>
        <taxon>Pirellulaceae</taxon>
        <taxon>Stieleria</taxon>
    </lineage>
</organism>
<accession>A0A5B9M8R6</accession>
<name>A0A5B9M8R6_9BACT</name>
<evidence type="ECO:0000256" key="5">
    <source>
        <dbReference type="ARBA" id="ARBA00023235"/>
    </source>
</evidence>
<dbReference type="Pfam" id="PF00580">
    <property type="entry name" value="UvrD-helicase"/>
    <property type="match status" value="1"/>
</dbReference>
<comment type="catalytic activity">
    <reaction evidence="6">
        <text>Couples ATP hydrolysis with the unwinding of duplex DNA by translocating in the 3'-5' direction.</text>
        <dbReference type="EC" id="5.6.2.4"/>
    </reaction>
</comment>
<dbReference type="PANTHER" id="PTHR11070">
    <property type="entry name" value="UVRD / RECB / PCRA DNA HELICASE FAMILY MEMBER"/>
    <property type="match status" value="1"/>
</dbReference>
<evidence type="ECO:0000256" key="2">
    <source>
        <dbReference type="ARBA" id="ARBA00022801"/>
    </source>
</evidence>
<evidence type="ECO:0000256" key="10">
    <source>
        <dbReference type="PROSITE-ProRule" id="PRU00560"/>
    </source>
</evidence>
<dbReference type="KEGG" id="smam:Mal15_16320"/>
<proteinExistence type="predicted"/>
<keyword evidence="1 10" id="KW-0547">Nucleotide-binding</keyword>
<dbReference type="InterPro" id="IPR027417">
    <property type="entry name" value="P-loop_NTPase"/>
</dbReference>
<evidence type="ECO:0000256" key="1">
    <source>
        <dbReference type="ARBA" id="ARBA00022741"/>
    </source>
</evidence>
<evidence type="ECO:0000256" key="9">
    <source>
        <dbReference type="ARBA" id="ARBA00048988"/>
    </source>
</evidence>
<evidence type="ECO:0000313" key="12">
    <source>
        <dbReference type="EMBL" id="QEF97591.1"/>
    </source>
</evidence>
<evidence type="ECO:0000256" key="7">
    <source>
        <dbReference type="ARBA" id="ARBA00034808"/>
    </source>
</evidence>
<dbReference type="SUPFAM" id="SSF52540">
    <property type="entry name" value="P-loop containing nucleoside triphosphate hydrolases"/>
    <property type="match status" value="1"/>
</dbReference>
<keyword evidence="3 10" id="KW-0347">Helicase</keyword>
<dbReference type="GO" id="GO:0005829">
    <property type="term" value="C:cytosol"/>
    <property type="evidence" value="ECO:0007669"/>
    <property type="project" value="TreeGrafter"/>
</dbReference>
<dbReference type="EC" id="5.6.2.4" evidence="7"/>
<keyword evidence="4 10" id="KW-0067">ATP-binding</keyword>
<feature type="binding site" evidence="10">
    <location>
        <begin position="28"/>
        <end position="35"/>
    </location>
    <ligand>
        <name>ATP</name>
        <dbReference type="ChEBI" id="CHEBI:30616"/>
    </ligand>
</feature>
<evidence type="ECO:0000256" key="4">
    <source>
        <dbReference type="ARBA" id="ARBA00022840"/>
    </source>
</evidence>
<keyword evidence="5" id="KW-0413">Isomerase</keyword>
<dbReference type="InterPro" id="IPR014016">
    <property type="entry name" value="UvrD-like_ATP-bd"/>
</dbReference>
<dbReference type="GO" id="GO:0005524">
    <property type="term" value="F:ATP binding"/>
    <property type="evidence" value="ECO:0007669"/>
    <property type="project" value="UniProtKB-UniRule"/>
</dbReference>
<dbReference type="Proteomes" id="UP000321353">
    <property type="component" value="Chromosome"/>
</dbReference>
<feature type="domain" description="UvrD-like helicase ATP-binding" evidence="11">
    <location>
        <begin position="7"/>
        <end position="458"/>
    </location>
</feature>
<dbReference type="InterPro" id="IPR014017">
    <property type="entry name" value="DNA_helicase_UvrD-like_C"/>
</dbReference>
<dbReference type="GO" id="GO:0003677">
    <property type="term" value="F:DNA binding"/>
    <property type="evidence" value="ECO:0007669"/>
    <property type="project" value="InterPro"/>
</dbReference>
<dbReference type="GO" id="GO:0033202">
    <property type="term" value="C:DNA helicase complex"/>
    <property type="evidence" value="ECO:0007669"/>
    <property type="project" value="TreeGrafter"/>
</dbReference>
<dbReference type="PROSITE" id="PS51198">
    <property type="entry name" value="UVRD_HELICASE_ATP_BIND"/>
    <property type="match status" value="1"/>
</dbReference>
<comment type="catalytic activity">
    <reaction evidence="9">
        <text>ATP + H2O = ADP + phosphate + H(+)</text>
        <dbReference type="Rhea" id="RHEA:13065"/>
        <dbReference type="ChEBI" id="CHEBI:15377"/>
        <dbReference type="ChEBI" id="CHEBI:15378"/>
        <dbReference type="ChEBI" id="CHEBI:30616"/>
        <dbReference type="ChEBI" id="CHEBI:43474"/>
        <dbReference type="ChEBI" id="CHEBI:456216"/>
        <dbReference type="EC" id="5.6.2.4"/>
    </reaction>
</comment>
<dbReference type="InterPro" id="IPR000212">
    <property type="entry name" value="DNA_helicase_UvrD/REP"/>
</dbReference>
<dbReference type="AlphaFoldDB" id="A0A5B9M8R6"/>
<reference evidence="12 13" key="1">
    <citation type="submission" date="2019-02" db="EMBL/GenBank/DDBJ databases">
        <title>Planctomycetal bacteria perform biofilm scaping via a novel small molecule.</title>
        <authorList>
            <person name="Jeske O."/>
            <person name="Boedeker C."/>
            <person name="Wiegand S."/>
            <person name="Breitling P."/>
            <person name="Kallscheuer N."/>
            <person name="Jogler M."/>
            <person name="Rohde M."/>
            <person name="Petersen J."/>
            <person name="Medema M.H."/>
            <person name="Surup F."/>
            <person name="Jogler C."/>
        </authorList>
    </citation>
    <scope>NUCLEOTIDE SEQUENCE [LARGE SCALE GENOMIC DNA]</scope>
    <source>
        <strain evidence="12 13">Mal15</strain>
    </source>
</reference>
<keyword evidence="2 10" id="KW-0378">Hydrolase</keyword>
<keyword evidence="13" id="KW-1185">Reference proteome</keyword>
<dbReference type="EMBL" id="CP036264">
    <property type="protein sequence ID" value="QEF97591.1"/>
    <property type="molecule type" value="Genomic_DNA"/>
</dbReference>
<protein>
    <recommendedName>
        <fullName evidence="7">DNA 3'-5' helicase</fullName>
        <ecNumber evidence="7">5.6.2.4</ecNumber>
    </recommendedName>
    <alternativeName>
        <fullName evidence="8">DNA 3'-5' helicase II</fullName>
    </alternativeName>
</protein>
<dbReference type="Gene3D" id="3.40.50.300">
    <property type="entry name" value="P-loop containing nucleotide triphosphate hydrolases"/>
    <property type="match status" value="4"/>
</dbReference>
<evidence type="ECO:0000259" key="11">
    <source>
        <dbReference type="PROSITE" id="PS51198"/>
    </source>
</evidence>
<dbReference type="GO" id="GO:0016887">
    <property type="term" value="F:ATP hydrolysis activity"/>
    <property type="evidence" value="ECO:0007669"/>
    <property type="project" value="RHEA"/>
</dbReference>
<evidence type="ECO:0000313" key="13">
    <source>
        <dbReference type="Proteomes" id="UP000321353"/>
    </source>
</evidence>
<dbReference type="GO" id="GO:0000725">
    <property type="term" value="P:recombinational repair"/>
    <property type="evidence" value="ECO:0007669"/>
    <property type="project" value="TreeGrafter"/>
</dbReference>